<name>A0A1F4UWU1_UNCKA</name>
<gene>
    <name evidence="2" type="ORF">A2W32_04275</name>
</gene>
<evidence type="ECO:0000313" key="2">
    <source>
        <dbReference type="EMBL" id="OGC49382.1"/>
    </source>
</evidence>
<protein>
    <submittedName>
        <fullName evidence="2">Uncharacterized protein</fullName>
    </submittedName>
</protein>
<feature type="transmembrane region" description="Helical" evidence="1">
    <location>
        <begin position="7"/>
        <end position="26"/>
    </location>
</feature>
<dbReference type="STRING" id="1802610.A2W32_04275"/>
<proteinExistence type="predicted"/>
<evidence type="ECO:0000313" key="3">
    <source>
        <dbReference type="Proteomes" id="UP000177371"/>
    </source>
</evidence>
<accession>A0A1F4UWU1</accession>
<keyword evidence="1" id="KW-0472">Membrane</keyword>
<comment type="caution">
    <text evidence="2">The sequence shown here is derived from an EMBL/GenBank/DDBJ whole genome shotgun (WGS) entry which is preliminary data.</text>
</comment>
<dbReference type="EMBL" id="MEUT01000051">
    <property type="protein sequence ID" value="OGC49382.1"/>
    <property type="molecule type" value="Genomic_DNA"/>
</dbReference>
<keyword evidence="1" id="KW-0812">Transmembrane</keyword>
<dbReference type="Proteomes" id="UP000177371">
    <property type="component" value="Unassembled WGS sequence"/>
</dbReference>
<organism evidence="2 3">
    <name type="scientific">candidate division WWE3 bacterium RBG_16_37_10</name>
    <dbReference type="NCBI Taxonomy" id="1802610"/>
    <lineage>
        <taxon>Bacteria</taxon>
        <taxon>Katanobacteria</taxon>
    </lineage>
</organism>
<keyword evidence="1" id="KW-1133">Transmembrane helix</keyword>
<reference evidence="2 3" key="1">
    <citation type="journal article" date="2016" name="Nat. Commun.">
        <title>Thousands of microbial genomes shed light on interconnected biogeochemical processes in an aquifer system.</title>
        <authorList>
            <person name="Anantharaman K."/>
            <person name="Brown C.T."/>
            <person name="Hug L.A."/>
            <person name="Sharon I."/>
            <person name="Castelle C.J."/>
            <person name="Probst A.J."/>
            <person name="Thomas B.C."/>
            <person name="Singh A."/>
            <person name="Wilkins M.J."/>
            <person name="Karaoz U."/>
            <person name="Brodie E.L."/>
            <person name="Williams K.H."/>
            <person name="Hubbard S.S."/>
            <person name="Banfield J.F."/>
        </authorList>
    </citation>
    <scope>NUCLEOTIDE SEQUENCE [LARGE SCALE GENOMIC DNA]</scope>
</reference>
<sequence length="124" mass="13865">MNKKTKVLILILIMAFVLIVAIIYKFRPFVGINPLNTGNSEAQLLATHYKGVDCTRLFGQTVRPNNDVVELQKDVCISERAWFENNPTLCNSHSDKDHCLGWMAIKAGDLGLCRLKGKKKGTFG</sequence>
<evidence type="ECO:0000256" key="1">
    <source>
        <dbReference type="SAM" id="Phobius"/>
    </source>
</evidence>
<dbReference type="AlphaFoldDB" id="A0A1F4UWU1"/>